<name>M5U479_9BACT</name>
<dbReference type="PANTHER" id="PTHR31490:SF88">
    <property type="entry name" value="BETA-XYLANASE"/>
    <property type="match status" value="1"/>
</dbReference>
<evidence type="ECO:0000259" key="13">
    <source>
        <dbReference type="PROSITE" id="PS51760"/>
    </source>
</evidence>
<dbReference type="Gene3D" id="3.20.20.80">
    <property type="entry name" value="Glycosidases"/>
    <property type="match status" value="1"/>
</dbReference>
<evidence type="ECO:0000256" key="11">
    <source>
        <dbReference type="RuleBase" id="RU361174"/>
    </source>
</evidence>
<reference evidence="14 15" key="1">
    <citation type="journal article" date="2013" name="Mar. Genomics">
        <title>Expression of sulfatases in Rhodopirellula baltica and the diversity of sulfatases in the genus Rhodopirellula.</title>
        <authorList>
            <person name="Wegner C.E."/>
            <person name="Richter-Heitmann T."/>
            <person name="Klindworth A."/>
            <person name="Klockow C."/>
            <person name="Richter M."/>
            <person name="Achstetter T."/>
            <person name="Glockner F.O."/>
            <person name="Harder J."/>
        </authorList>
    </citation>
    <scope>NUCLEOTIDE SEQUENCE [LARGE SCALE GENOMIC DNA]</scope>
    <source>
        <strain evidence="14 15">SM41</strain>
    </source>
</reference>
<keyword evidence="15" id="KW-1185">Reference proteome</keyword>
<dbReference type="EMBL" id="ANOH01000411">
    <property type="protein sequence ID" value="EMI52671.1"/>
    <property type="molecule type" value="Genomic_DNA"/>
</dbReference>
<dbReference type="InterPro" id="IPR017853">
    <property type="entry name" value="GH"/>
</dbReference>
<evidence type="ECO:0000256" key="3">
    <source>
        <dbReference type="ARBA" id="ARBA00022651"/>
    </source>
</evidence>
<organism evidence="14 15">
    <name type="scientific">Rhodopirellula sallentina SM41</name>
    <dbReference type="NCBI Taxonomy" id="1263870"/>
    <lineage>
        <taxon>Bacteria</taxon>
        <taxon>Pseudomonadati</taxon>
        <taxon>Planctomycetota</taxon>
        <taxon>Planctomycetia</taxon>
        <taxon>Pirellulales</taxon>
        <taxon>Pirellulaceae</taxon>
        <taxon>Rhodopirellula</taxon>
    </lineage>
</organism>
<proteinExistence type="inferred from homology"/>
<dbReference type="GO" id="GO:0007154">
    <property type="term" value="P:cell communication"/>
    <property type="evidence" value="ECO:0007669"/>
    <property type="project" value="InterPro"/>
</dbReference>
<keyword evidence="10 11" id="KW-0624">Polysaccharide degradation</keyword>
<comment type="caution">
    <text evidence="14">The sequence shown here is derived from an EMBL/GenBank/DDBJ whole genome shotgun (WGS) entry which is preliminary data.</text>
</comment>
<dbReference type="GO" id="GO:0045493">
    <property type="term" value="P:xylan catabolic process"/>
    <property type="evidence" value="ECO:0007669"/>
    <property type="project" value="UniProtKB-KW"/>
</dbReference>
<dbReference type="PATRIC" id="fig|1263870.3.peg.6243"/>
<evidence type="ECO:0000256" key="4">
    <source>
        <dbReference type="ARBA" id="ARBA00022729"/>
    </source>
</evidence>
<evidence type="ECO:0000256" key="2">
    <source>
        <dbReference type="ARBA" id="ARBA00007495"/>
    </source>
</evidence>
<evidence type="ECO:0000256" key="12">
    <source>
        <dbReference type="SAM" id="Phobius"/>
    </source>
</evidence>
<keyword evidence="5" id="KW-0677">Repeat</keyword>
<dbReference type="Pfam" id="PF00331">
    <property type="entry name" value="Glyco_hydro_10"/>
    <property type="match status" value="1"/>
</dbReference>
<dbReference type="GO" id="GO:0016020">
    <property type="term" value="C:membrane"/>
    <property type="evidence" value="ECO:0007669"/>
    <property type="project" value="InterPro"/>
</dbReference>
<comment type="catalytic activity">
    <reaction evidence="1 11">
        <text>Endohydrolysis of (1-&gt;4)-beta-D-xylosidic linkages in xylans.</text>
        <dbReference type="EC" id="3.2.1.8"/>
    </reaction>
</comment>
<evidence type="ECO:0000256" key="9">
    <source>
        <dbReference type="ARBA" id="ARBA00023295"/>
    </source>
</evidence>
<dbReference type="Proteomes" id="UP000011885">
    <property type="component" value="Unassembled WGS sequence"/>
</dbReference>
<protein>
    <recommendedName>
        <fullName evidence="11">Beta-xylanase</fullName>
        <ecNumber evidence="11">3.2.1.8</ecNumber>
    </recommendedName>
</protein>
<keyword evidence="4" id="KW-0732">Signal</keyword>
<dbReference type="EC" id="3.2.1.8" evidence="11"/>
<feature type="transmembrane region" description="Helical" evidence="12">
    <location>
        <begin position="31"/>
        <end position="48"/>
    </location>
</feature>
<dbReference type="Gene3D" id="2.60.40.2030">
    <property type="match status" value="1"/>
</dbReference>
<dbReference type="InterPro" id="IPR003644">
    <property type="entry name" value="Calx_beta"/>
</dbReference>
<keyword evidence="6 11" id="KW-0378">Hydrolase</keyword>
<keyword evidence="3" id="KW-0858">Xylan degradation</keyword>
<evidence type="ECO:0000256" key="8">
    <source>
        <dbReference type="ARBA" id="ARBA00023277"/>
    </source>
</evidence>
<evidence type="ECO:0000256" key="6">
    <source>
        <dbReference type="ARBA" id="ARBA00022801"/>
    </source>
</evidence>
<evidence type="ECO:0000256" key="1">
    <source>
        <dbReference type="ARBA" id="ARBA00000681"/>
    </source>
</evidence>
<feature type="domain" description="GH10" evidence="13">
    <location>
        <begin position="429"/>
        <end position="737"/>
    </location>
</feature>
<dbReference type="PROSITE" id="PS51760">
    <property type="entry name" value="GH10_2"/>
    <property type="match status" value="1"/>
</dbReference>
<gene>
    <name evidence="14" type="ORF">RSSM_05888</name>
</gene>
<dbReference type="PRINTS" id="PR00134">
    <property type="entry name" value="GLHYDRLASE10"/>
</dbReference>
<dbReference type="SMART" id="SM00237">
    <property type="entry name" value="Calx_beta"/>
    <property type="match status" value="1"/>
</dbReference>
<dbReference type="AlphaFoldDB" id="M5U479"/>
<keyword evidence="8 11" id="KW-0119">Carbohydrate metabolism</keyword>
<dbReference type="InterPro" id="IPR038081">
    <property type="entry name" value="CalX-like_sf"/>
</dbReference>
<dbReference type="InterPro" id="IPR044846">
    <property type="entry name" value="GH10"/>
</dbReference>
<keyword evidence="12" id="KW-1133">Transmembrane helix</keyword>
<dbReference type="GO" id="GO:0031176">
    <property type="term" value="F:endo-1,4-beta-xylanase activity"/>
    <property type="evidence" value="ECO:0007669"/>
    <property type="project" value="UniProtKB-EC"/>
</dbReference>
<keyword evidence="12" id="KW-0812">Transmembrane</keyword>
<evidence type="ECO:0000256" key="7">
    <source>
        <dbReference type="ARBA" id="ARBA00022837"/>
    </source>
</evidence>
<dbReference type="SMART" id="SM00633">
    <property type="entry name" value="Glyco_10"/>
    <property type="match status" value="1"/>
</dbReference>
<keyword evidence="12" id="KW-0472">Membrane</keyword>
<dbReference type="Pfam" id="PF03160">
    <property type="entry name" value="Calx-beta"/>
    <property type="match status" value="1"/>
</dbReference>
<evidence type="ECO:0000256" key="5">
    <source>
        <dbReference type="ARBA" id="ARBA00022737"/>
    </source>
</evidence>
<sequence length="808" mass="90614">MHTTRHLIWGNQSDSATDIPTVGSTGTTRTTVLLTMATLAALMVWLLIGEAAMAGSQEGDMPLVRLHAEVSQTTEASGFAFPARVALIRSGNTSEPLAVRLSIEGTATNGDDYERLSPIVKFSSGQEFQYVRIQPIEDDRLEGPETIVLRLLPNTENDLRESGGLTPEIENGATYRLGAPSSREVTITIAGEVTERQRGEAFVFGQKARAPQWTGDSQSHRRTRVDGIGLPFALVDRVSVVGAENPWDDSLSWPLESSVEKGDEVLVSLFARVMEDSTGEQSGNAEGKLTVRLQHDQAPYVGIEETFTVGETWQPLLLRTRLSDAIPAGESSLSVRVGYGRQTLEIAGFQFWNFGKERHPFLPQGIFSYEGREADASWRSGVAERIRQTRSESVRFYVDTPPGAERSYRYRLKKAEYEIGTAVNSRWVAATAGEMWASEDAKKYRSVVKKYFDRVTDENAQQWAAWEQNPKRAIETAEWAIDNGLTLRGHSVLWGDPVDWPSPPDLWKDYQEILVTRGGGVRVGMMEMRRRVAAHIRQNALVALSGSIEGTDDPIIAQWDVLNHPILHDEMWEITGWEFLRAAIREVRTLAHPKTELFVNEDQVLSLPGHPNARPLHELISDFLDAGLPIDGVGFQCHFKSERLPSIASIESTIRRFTGLGLKLHVTEFDIDDQHIDRQTQADFTRDFLELIASEPSFTSTTVWGFWEGEHWRSEEGTAMWDQQWNLLPHGQVLIDHLDRDWKPLRFRPVSSESAGAEKLPADATAVATQTLRRGNYEVDELDALGRVRKSWLITVTPTDTRFELMSR</sequence>
<evidence type="ECO:0000256" key="10">
    <source>
        <dbReference type="ARBA" id="ARBA00023326"/>
    </source>
</evidence>
<accession>M5U479</accession>
<dbReference type="SUPFAM" id="SSF141072">
    <property type="entry name" value="CalX-like"/>
    <property type="match status" value="1"/>
</dbReference>
<keyword evidence="9 11" id="KW-0326">Glycosidase</keyword>
<dbReference type="InterPro" id="IPR001000">
    <property type="entry name" value="GH10_dom"/>
</dbReference>
<dbReference type="RefSeq" id="WP_008687104.1">
    <property type="nucleotide sequence ID" value="NZ_ANOH01000411.1"/>
</dbReference>
<dbReference type="PANTHER" id="PTHR31490">
    <property type="entry name" value="GLYCOSYL HYDROLASE"/>
    <property type="match status" value="1"/>
</dbReference>
<keyword evidence="7" id="KW-0106">Calcium</keyword>
<comment type="similarity">
    <text evidence="2 11">Belongs to the glycosyl hydrolase 10 (cellulase F) family.</text>
</comment>
<dbReference type="SUPFAM" id="SSF51445">
    <property type="entry name" value="(Trans)glycosidases"/>
    <property type="match status" value="1"/>
</dbReference>
<evidence type="ECO:0000313" key="15">
    <source>
        <dbReference type="Proteomes" id="UP000011885"/>
    </source>
</evidence>
<evidence type="ECO:0000313" key="14">
    <source>
        <dbReference type="EMBL" id="EMI52671.1"/>
    </source>
</evidence>